<reference evidence="3" key="1">
    <citation type="submission" date="2016-02" db="EMBL/GenBank/DDBJ databases">
        <title>Draft genome sequence of Microdochium bolleyi, a fungal endophyte of beachgrass.</title>
        <authorList>
            <consortium name="DOE Joint Genome Institute"/>
            <person name="David A.S."/>
            <person name="May G."/>
            <person name="Haridas S."/>
            <person name="Lim J."/>
            <person name="Wang M."/>
            <person name="Labutti K."/>
            <person name="Lipzen A."/>
            <person name="Barry K."/>
            <person name="Grigoriev I.V."/>
        </authorList>
    </citation>
    <scope>NUCLEOTIDE SEQUENCE [LARGE SCALE GENOMIC DNA]</scope>
    <source>
        <strain evidence="3">J235TASD1</strain>
    </source>
</reference>
<dbReference type="AlphaFoldDB" id="A0A136IZE9"/>
<organism evidence="2 3">
    <name type="scientific">Microdochium bolleyi</name>
    <dbReference type="NCBI Taxonomy" id="196109"/>
    <lineage>
        <taxon>Eukaryota</taxon>
        <taxon>Fungi</taxon>
        <taxon>Dikarya</taxon>
        <taxon>Ascomycota</taxon>
        <taxon>Pezizomycotina</taxon>
        <taxon>Sordariomycetes</taxon>
        <taxon>Xylariomycetidae</taxon>
        <taxon>Xylariales</taxon>
        <taxon>Microdochiaceae</taxon>
        <taxon>Microdochium</taxon>
    </lineage>
</organism>
<feature type="chain" id="PRO_5007293302" evidence="1">
    <location>
        <begin position="22"/>
        <end position="191"/>
    </location>
</feature>
<keyword evidence="1" id="KW-0732">Signal</keyword>
<gene>
    <name evidence="2" type="ORF">Micbo1qcDRAFT_205204</name>
</gene>
<sequence length="191" mass="20545">MKFLSIVAQASLLALPLSIEASPVDITKGVSARSAAYKSQLVRRDCPSQETIDSYVASFGGVGASTVFYTATNGDDDELERVKKFAGDVGGVWYESAVSADQIDIWDEECTDDEVLSNVLSTRVSIAIAKLATGTTYVLLGKNAISSTSTWVQSEYPILNGKSDVNIVAVNLANTEQKQDPYVAHQNPWQS</sequence>
<dbReference type="Proteomes" id="UP000070501">
    <property type="component" value="Unassembled WGS sequence"/>
</dbReference>
<evidence type="ECO:0000313" key="3">
    <source>
        <dbReference type="Proteomes" id="UP000070501"/>
    </source>
</evidence>
<dbReference type="OrthoDB" id="4670980at2759"/>
<name>A0A136IZE9_9PEZI</name>
<evidence type="ECO:0000256" key="1">
    <source>
        <dbReference type="SAM" id="SignalP"/>
    </source>
</evidence>
<dbReference type="InParanoid" id="A0A136IZE9"/>
<dbReference type="EMBL" id="KQ964252">
    <property type="protein sequence ID" value="KXJ90355.1"/>
    <property type="molecule type" value="Genomic_DNA"/>
</dbReference>
<accession>A0A136IZE9</accession>
<keyword evidence="3" id="KW-1185">Reference proteome</keyword>
<feature type="signal peptide" evidence="1">
    <location>
        <begin position="1"/>
        <end position="21"/>
    </location>
</feature>
<protein>
    <submittedName>
        <fullName evidence="2">Uncharacterized protein</fullName>
    </submittedName>
</protein>
<proteinExistence type="predicted"/>
<evidence type="ECO:0000313" key="2">
    <source>
        <dbReference type="EMBL" id="KXJ90355.1"/>
    </source>
</evidence>